<comment type="caution">
    <text evidence="2">The sequence shown here is derived from an EMBL/GenBank/DDBJ whole genome shotgun (WGS) entry which is preliminary data.</text>
</comment>
<evidence type="ECO:0000313" key="2">
    <source>
        <dbReference type="EMBL" id="GAA1157299.1"/>
    </source>
</evidence>
<evidence type="ECO:0000313" key="3">
    <source>
        <dbReference type="Proteomes" id="UP001501371"/>
    </source>
</evidence>
<protein>
    <recommendedName>
        <fullName evidence="4">DUF3093 domain-containing protein</fullName>
    </recommendedName>
</protein>
<evidence type="ECO:0008006" key="4">
    <source>
        <dbReference type="Google" id="ProtNLM"/>
    </source>
</evidence>
<feature type="transmembrane region" description="Helical" evidence="1">
    <location>
        <begin position="82"/>
        <end position="101"/>
    </location>
</feature>
<reference evidence="2 3" key="1">
    <citation type="journal article" date="2019" name="Int. J. Syst. Evol. Microbiol.">
        <title>The Global Catalogue of Microorganisms (GCM) 10K type strain sequencing project: providing services to taxonomists for standard genome sequencing and annotation.</title>
        <authorList>
            <consortium name="The Broad Institute Genomics Platform"/>
            <consortium name="The Broad Institute Genome Sequencing Center for Infectious Disease"/>
            <person name="Wu L."/>
            <person name="Ma J."/>
        </authorList>
    </citation>
    <scope>NUCLEOTIDE SEQUENCE [LARGE SCALE GENOMIC DNA]</scope>
    <source>
        <strain evidence="2 3">JCM 12696</strain>
    </source>
</reference>
<dbReference type="Proteomes" id="UP001501371">
    <property type="component" value="Unassembled WGS sequence"/>
</dbReference>
<keyword evidence="3" id="KW-1185">Reference proteome</keyword>
<proteinExistence type="predicted"/>
<dbReference type="EMBL" id="BAAAKV010000007">
    <property type="protein sequence ID" value="GAA1157299.1"/>
    <property type="molecule type" value="Genomic_DNA"/>
</dbReference>
<keyword evidence="1" id="KW-0472">Membrane</keyword>
<name>A0ABN1UL70_9ACTN</name>
<sequence length="228" mass="23209">MYGAYAAVCGAYGVRGPRGGYGGYGDNTFGPAGSPGGAPRDGTLLTGADLTRAVAPVPHRAKLGFMEPSAVRYDERLTAPRSWWGIAALIGVAGGLILLPLGPLPMLGGVLAAGALAAAGVSAYGSARIRVVADSLVAGDARIPVAALGEAEPLDGEEAVAWRGYKADPRAFLLLRSYVPTALRVPVTDPEDPTPYVYLSTRSPKRLAAALAAVRAGQDAARPTGTQG</sequence>
<feature type="transmembrane region" description="Helical" evidence="1">
    <location>
        <begin position="107"/>
        <end position="127"/>
    </location>
</feature>
<accession>A0ABN1UL70</accession>
<keyword evidence="1" id="KW-1133">Transmembrane helix</keyword>
<evidence type="ECO:0000256" key="1">
    <source>
        <dbReference type="SAM" id="Phobius"/>
    </source>
</evidence>
<gene>
    <name evidence="2" type="ORF">GCM10009654_11490</name>
</gene>
<keyword evidence="1" id="KW-0812">Transmembrane</keyword>
<dbReference type="Pfam" id="PF11292">
    <property type="entry name" value="DUF3093"/>
    <property type="match status" value="1"/>
</dbReference>
<organism evidence="2 3">
    <name type="scientific">Streptomyces hebeiensis</name>
    <dbReference type="NCBI Taxonomy" id="229486"/>
    <lineage>
        <taxon>Bacteria</taxon>
        <taxon>Bacillati</taxon>
        <taxon>Actinomycetota</taxon>
        <taxon>Actinomycetes</taxon>
        <taxon>Kitasatosporales</taxon>
        <taxon>Streptomycetaceae</taxon>
        <taxon>Streptomyces</taxon>
    </lineage>
</organism>
<dbReference type="InterPro" id="IPR021443">
    <property type="entry name" value="DUF3093"/>
</dbReference>